<proteinExistence type="predicted"/>
<sequence length="229" mass="26362">MKREVKIIQTEDGSHSLFVPELNETYHSFHGAYRESIHVFMLYGLEAWYSRNPDRFPIRIFELGFGTGLNAWLTLVWAEQYHVPVLYHTIEPFPLEKEIYSQLNYIEVDTSIYHYAPYFKRLHEAPWNEGRIFSEYFNMKKDQTTLANAVLYPADVVFFDAFAPNKQPELWTKESLGKVVEAMNPGGIFVTYCAKGQVKRDLAELGLTVETLPGPPGKKEMVRATKAGG</sequence>
<dbReference type="Proteomes" id="UP001201449">
    <property type="component" value="Unassembled WGS sequence"/>
</dbReference>
<feature type="domain" description="MnmC-like methyltransferase" evidence="1">
    <location>
        <begin position="152"/>
        <end position="226"/>
    </location>
</feature>
<dbReference type="PANTHER" id="PTHR39963:SF1">
    <property type="entry name" value="MNMC-LIKE METHYLTRANSFERASE DOMAIN-CONTAINING PROTEIN"/>
    <property type="match status" value="1"/>
</dbReference>
<reference evidence="2 3" key="1">
    <citation type="submission" date="2022-01" db="EMBL/GenBank/DDBJ databases">
        <title>Mariniradius saccharolyticus sp. nov., isolated from sediment of a river.</title>
        <authorList>
            <person name="Liu H."/>
        </authorList>
    </citation>
    <scope>NUCLEOTIDE SEQUENCE [LARGE SCALE GENOMIC DNA]</scope>
    <source>
        <strain evidence="2 3">RY-2</strain>
    </source>
</reference>
<accession>A0ABS9BTC6</accession>
<dbReference type="Gene3D" id="3.40.50.150">
    <property type="entry name" value="Vaccinia Virus protein VP39"/>
    <property type="match status" value="1"/>
</dbReference>
<dbReference type="InterPro" id="IPR029063">
    <property type="entry name" value="SAM-dependent_MTases_sf"/>
</dbReference>
<dbReference type="Pfam" id="PF05430">
    <property type="entry name" value="Methyltransf_30"/>
    <property type="match status" value="1"/>
</dbReference>
<dbReference type="EMBL" id="JAKEVZ010000006">
    <property type="protein sequence ID" value="MCF1751314.1"/>
    <property type="molecule type" value="Genomic_DNA"/>
</dbReference>
<dbReference type="PANTHER" id="PTHR39963">
    <property type="entry name" value="SLL0983 PROTEIN"/>
    <property type="match status" value="1"/>
</dbReference>
<dbReference type="NCBIfam" id="NF033855">
    <property type="entry name" value="tRNA_MNMC2"/>
    <property type="match status" value="1"/>
</dbReference>
<evidence type="ECO:0000313" key="2">
    <source>
        <dbReference type="EMBL" id="MCF1751314.1"/>
    </source>
</evidence>
<organism evidence="2 3">
    <name type="scientific">Mariniradius sediminis</name>
    <dbReference type="NCBI Taxonomy" id="2909237"/>
    <lineage>
        <taxon>Bacteria</taxon>
        <taxon>Pseudomonadati</taxon>
        <taxon>Bacteroidota</taxon>
        <taxon>Cytophagia</taxon>
        <taxon>Cytophagales</taxon>
        <taxon>Cyclobacteriaceae</taxon>
        <taxon>Mariniradius</taxon>
    </lineage>
</organism>
<comment type="caution">
    <text evidence="2">The sequence shown here is derived from an EMBL/GenBank/DDBJ whole genome shotgun (WGS) entry which is preliminary data.</text>
</comment>
<dbReference type="InterPro" id="IPR047785">
    <property type="entry name" value="tRNA_MNMC2"/>
</dbReference>
<evidence type="ECO:0000313" key="3">
    <source>
        <dbReference type="Proteomes" id="UP001201449"/>
    </source>
</evidence>
<dbReference type="InterPro" id="IPR008471">
    <property type="entry name" value="MnmC-like_methylTransf"/>
</dbReference>
<dbReference type="RefSeq" id="WP_234861305.1">
    <property type="nucleotide sequence ID" value="NZ_JAKEVZ010000006.1"/>
</dbReference>
<protein>
    <submittedName>
        <fullName evidence="2">tRNA (5-methylaminomethyl-2-thiouridine)(34)-methyltransferase MnmD</fullName>
    </submittedName>
</protein>
<evidence type="ECO:0000259" key="1">
    <source>
        <dbReference type="Pfam" id="PF05430"/>
    </source>
</evidence>
<keyword evidence="3" id="KW-1185">Reference proteome</keyword>
<gene>
    <name evidence="2" type="primary">mnmD</name>
    <name evidence="2" type="ORF">L0U89_09555</name>
</gene>
<name>A0ABS9BTC6_9BACT</name>
<dbReference type="SUPFAM" id="SSF53335">
    <property type="entry name" value="S-adenosyl-L-methionine-dependent methyltransferases"/>
    <property type="match status" value="1"/>
</dbReference>